<reference evidence="1 2" key="1">
    <citation type="journal article" date="2008" name="Chem. Biol. Interact.">
        <title>Extending the Bacillus cereus group genomics to putative food-borne pathogens of different toxicity.</title>
        <authorList>
            <person name="Lapidus A."/>
            <person name="Goltsman E."/>
            <person name="Auger S."/>
            <person name="Galleron N."/>
            <person name="Segurens B."/>
            <person name="Dossat C."/>
            <person name="Land M.L."/>
            <person name="Broussolle V."/>
            <person name="Brillard J."/>
            <person name="Guinebretiere M.H."/>
            <person name="Sanchis V."/>
            <person name="Nguen-The C."/>
            <person name="Lereclus D."/>
            <person name="Richardson P."/>
            <person name="Wincker P."/>
            <person name="Weissenbach J."/>
            <person name="Ehrlich S.D."/>
            <person name="Sorokin A."/>
        </authorList>
    </citation>
    <scope>NUCLEOTIDE SEQUENCE [LARGE SCALE GENOMIC DNA]</scope>
    <source>
        <strain evidence="1 2">KBAB4</strain>
    </source>
</reference>
<dbReference type="EMBL" id="CP000903">
    <property type="protein sequence ID" value="ABY44981.1"/>
    <property type="molecule type" value="Genomic_DNA"/>
</dbReference>
<evidence type="ECO:0000313" key="1">
    <source>
        <dbReference type="EMBL" id="ABY44981.1"/>
    </source>
</evidence>
<dbReference type="HOGENOM" id="CLU_128607_0_0_9"/>
<dbReference type="InterPro" id="IPR007405">
    <property type="entry name" value="Phage_KVP40_Orf299"/>
</dbReference>
<dbReference type="PANTHER" id="PTHR39961">
    <property type="entry name" value="HYPOTHETICAL CYTOSOLIC PROTEIN"/>
    <property type="match status" value="1"/>
</dbReference>
<dbReference type="PANTHER" id="PTHR39961:SF1">
    <property type="entry name" value="DUF458 DOMAIN-CONTAINING PROTEIN"/>
    <property type="match status" value="1"/>
</dbReference>
<dbReference type="Proteomes" id="UP000002154">
    <property type="component" value="Chromosome"/>
</dbReference>
<dbReference type="AlphaFoldDB" id="A9VUE7"/>
<name>A9VUE7_BACMK</name>
<accession>A9VUE7</accession>
<gene>
    <name evidence="1" type="ordered locus">BcerKBAB4_3812</name>
</gene>
<dbReference type="eggNOG" id="COG1978">
    <property type="taxonomic scope" value="Bacteria"/>
</dbReference>
<organism evidence="1 2">
    <name type="scientific">Bacillus mycoides (strain KBAB4)</name>
    <name type="common">Bacillus weihenstephanensis</name>
    <dbReference type="NCBI Taxonomy" id="315730"/>
    <lineage>
        <taxon>Bacteria</taxon>
        <taxon>Bacillati</taxon>
        <taxon>Bacillota</taxon>
        <taxon>Bacilli</taxon>
        <taxon>Bacillales</taxon>
        <taxon>Bacillaceae</taxon>
        <taxon>Bacillus</taxon>
        <taxon>Bacillus cereus group</taxon>
    </lineage>
</organism>
<proteinExistence type="predicted"/>
<dbReference type="KEGG" id="bwe:BcerKBAB4_3812"/>
<evidence type="ECO:0000313" key="2">
    <source>
        <dbReference type="Proteomes" id="UP000002154"/>
    </source>
</evidence>
<sequence>MKGRDYVDGEHTFYNVSERHLNFDMVFNRICSFIEKDPRNLYRLSIGTDSQAHQKDTRFITAIHIHRVGKGAWGCLHHKSVKNKPATLREKIYLETQFSQEIAYLFTPNHIQAIWDLLHPYAQDGAGFIMEIHLDIGNDGLTKEFILDMTMKIQAMGLTAKIKPDAYAAFSYANRYTK</sequence>
<dbReference type="Pfam" id="PF04308">
    <property type="entry name" value="RNaseH_like"/>
    <property type="match status" value="1"/>
</dbReference>
<protein>
    <submittedName>
        <fullName evidence="1">Uncharacterized protein</fullName>
    </submittedName>
</protein>